<evidence type="ECO:0000256" key="1">
    <source>
        <dbReference type="ARBA" id="ARBA00022723"/>
    </source>
</evidence>
<evidence type="ECO:0000256" key="4">
    <source>
        <dbReference type="ARBA" id="ARBA00022833"/>
    </source>
</evidence>
<dbReference type="PANTHER" id="PTHR12547">
    <property type="entry name" value="CCCH ZINC FINGER/TIS11-RELATED"/>
    <property type="match status" value="1"/>
</dbReference>
<feature type="non-terminal residue" evidence="7">
    <location>
        <position position="1"/>
    </location>
</feature>
<feature type="zinc finger region" description="C3H1-type" evidence="5">
    <location>
        <begin position="38"/>
        <end position="63"/>
    </location>
</feature>
<dbReference type="Proteomes" id="UP000193498">
    <property type="component" value="Unassembled WGS sequence"/>
</dbReference>
<feature type="zinc finger region" description="C3H1-type" evidence="5">
    <location>
        <begin position="1"/>
        <end position="28"/>
    </location>
</feature>
<name>A0A1Y1XDF2_9FUNG</name>
<evidence type="ECO:0000256" key="3">
    <source>
        <dbReference type="ARBA" id="ARBA00022771"/>
    </source>
</evidence>
<keyword evidence="1 5" id="KW-0479">Metal-binding</keyword>
<dbReference type="SMART" id="SM00356">
    <property type="entry name" value="ZnF_C3H1"/>
    <property type="match status" value="2"/>
</dbReference>
<dbReference type="GO" id="GO:0008270">
    <property type="term" value="F:zinc ion binding"/>
    <property type="evidence" value="ECO:0007669"/>
    <property type="project" value="UniProtKB-KW"/>
</dbReference>
<dbReference type="GO" id="GO:0003729">
    <property type="term" value="F:mRNA binding"/>
    <property type="evidence" value="ECO:0007669"/>
    <property type="project" value="InterPro"/>
</dbReference>
<dbReference type="OrthoDB" id="410307at2759"/>
<dbReference type="AlphaFoldDB" id="A0A1Y1XDF2"/>
<dbReference type="EMBL" id="MCFE01000630">
    <property type="protein sequence ID" value="ORX83755.1"/>
    <property type="molecule type" value="Genomic_DNA"/>
</dbReference>
<accession>A0A1Y1XDF2</accession>
<dbReference type="InterPro" id="IPR036855">
    <property type="entry name" value="Znf_CCCH_sf"/>
</dbReference>
<dbReference type="Pfam" id="PF00642">
    <property type="entry name" value="zf-CCCH"/>
    <property type="match status" value="2"/>
</dbReference>
<evidence type="ECO:0000256" key="2">
    <source>
        <dbReference type="ARBA" id="ARBA00022737"/>
    </source>
</evidence>
<organism evidence="7 8">
    <name type="scientific">Basidiobolus meristosporus CBS 931.73</name>
    <dbReference type="NCBI Taxonomy" id="1314790"/>
    <lineage>
        <taxon>Eukaryota</taxon>
        <taxon>Fungi</taxon>
        <taxon>Fungi incertae sedis</taxon>
        <taxon>Zoopagomycota</taxon>
        <taxon>Entomophthoromycotina</taxon>
        <taxon>Basidiobolomycetes</taxon>
        <taxon>Basidiobolales</taxon>
        <taxon>Basidiobolaceae</taxon>
        <taxon>Basidiobolus</taxon>
    </lineage>
</organism>
<evidence type="ECO:0000256" key="5">
    <source>
        <dbReference type="PROSITE-ProRule" id="PRU00723"/>
    </source>
</evidence>
<dbReference type="InterPro" id="IPR000571">
    <property type="entry name" value="Znf_CCCH"/>
</dbReference>
<dbReference type="InParanoid" id="A0A1Y1XDF2"/>
<dbReference type="STRING" id="1314790.A0A1Y1XDF2"/>
<dbReference type="Gene3D" id="4.10.1000.10">
    <property type="entry name" value="Zinc finger, CCCH-type"/>
    <property type="match status" value="2"/>
</dbReference>
<feature type="domain" description="C3H1-type" evidence="6">
    <location>
        <begin position="1"/>
        <end position="28"/>
    </location>
</feature>
<dbReference type="PANTHER" id="PTHR12547:SF18">
    <property type="entry name" value="PROTEIN TIS11"/>
    <property type="match status" value="1"/>
</dbReference>
<protein>
    <recommendedName>
        <fullName evidence="6">C3H1-type domain-containing protein</fullName>
    </recommendedName>
</protein>
<proteinExistence type="predicted"/>
<keyword evidence="8" id="KW-1185">Reference proteome</keyword>
<feature type="domain" description="C3H1-type" evidence="6">
    <location>
        <begin position="38"/>
        <end position="63"/>
    </location>
</feature>
<comment type="caution">
    <text evidence="7">The sequence shown here is derived from an EMBL/GenBank/DDBJ whole genome shotgun (WGS) entry which is preliminary data.</text>
</comment>
<keyword evidence="4 5" id="KW-0862">Zinc</keyword>
<keyword evidence="3 5" id="KW-0863">Zinc-finger</keyword>
<sequence>YKTELCRSFGETSSCRYGLKCQFAHGTHELRPVSRHPKYKTLFCKAFWEQGSCPYGQRCCFVH</sequence>
<dbReference type="FunFam" id="4.10.1000.10:FF:000001">
    <property type="entry name" value="zinc finger CCCH domain-containing protein 15-like"/>
    <property type="match status" value="1"/>
</dbReference>
<dbReference type="PROSITE" id="PS50103">
    <property type="entry name" value="ZF_C3H1"/>
    <property type="match status" value="2"/>
</dbReference>
<gene>
    <name evidence="7" type="ORF">K493DRAFT_150661</name>
</gene>
<reference evidence="7 8" key="1">
    <citation type="submission" date="2016-07" db="EMBL/GenBank/DDBJ databases">
        <title>Pervasive Adenine N6-methylation of Active Genes in Fungi.</title>
        <authorList>
            <consortium name="DOE Joint Genome Institute"/>
            <person name="Mondo S.J."/>
            <person name="Dannebaum R.O."/>
            <person name="Kuo R.C."/>
            <person name="Labutti K."/>
            <person name="Haridas S."/>
            <person name="Kuo A."/>
            <person name="Salamov A."/>
            <person name="Ahrendt S.R."/>
            <person name="Lipzen A."/>
            <person name="Sullivan W."/>
            <person name="Andreopoulos W.B."/>
            <person name="Clum A."/>
            <person name="Lindquist E."/>
            <person name="Daum C."/>
            <person name="Ramamoorthy G.K."/>
            <person name="Gryganskyi A."/>
            <person name="Culley D."/>
            <person name="Magnuson J.K."/>
            <person name="James T.Y."/>
            <person name="O'Malley M.A."/>
            <person name="Stajich J.E."/>
            <person name="Spatafora J.W."/>
            <person name="Visel A."/>
            <person name="Grigoriev I.V."/>
        </authorList>
    </citation>
    <scope>NUCLEOTIDE SEQUENCE [LARGE SCALE GENOMIC DNA]</scope>
    <source>
        <strain evidence="7 8">CBS 931.73</strain>
    </source>
</reference>
<keyword evidence="2" id="KW-0677">Repeat</keyword>
<evidence type="ECO:0000313" key="8">
    <source>
        <dbReference type="Proteomes" id="UP000193498"/>
    </source>
</evidence>
<evidence type="ECO:0000313" key="7">
    <source>
        <dbReference type="EMBL" id="ORX83755.1"/>
    </source>
</evidence>
<dbReference type="InterPro" id="IPR045877">
    <property type="entry name" value="ZFP36-like"/>
</dbReference>
<dbReference type="SUPFAM" id="SSF90229">
    <property type="entry name" value="CCCH zinc finger"/>
    <property type="match status" value="2"/>
</dbReference>
<feature type="non-terminal residue" evidence="7">
    <location>
        <position position="63"/>
    </location>
</feature>
<evidence type="ECO:0000259" key="6">
    <source>
        <dbReference type="PROSITE" id="PS50103"/>
    </source>
</evidence>